<gene>
    <name evidence="1" type="ORF">O6H91_09G117900</name>
</gene>
<accession>A0ACC2CTP7</accession>
<dbReference type="Proteomes" id="UP001162992">
    <property type="component" value="Chromosome 9"/>
</dbReference>
<reference evidence="2" key="1">
    <citation type="journal article" date="2024" name="Proc. Natl. Acad. Sci. U.S.A.">
        <title>Extraordinary preservation of gene collinearity over three hundred million years revealed in homosporous lycophytes.</title>
        <authorList>
            <person name="Li C."/>
            <person name="Wickell D."/>
            <person name="Kuo L.Y."/>
            <person name="Chen X."/>
            <person name="Nie B."/>
            <person name="Liao X."/>
            <person name="Peng D."/>
            <person name="Ji J."/>
            <person name="Jenkins J."/>
            <person name="Williams M."/>
            <person name="Shu S."/>
            <person name="Plott C."/>
            <person name="Barry K."/>
            <person name="Rajasekar S."/>
            <person name="Grimwood J."/>
            <person name="Han X."/>
            <person name="Sun S."/>
            <person name="Hou Z."/>
            <person name="He W."/>
            <person name="Dai G."/>
            <person name="Sun C."/>
            <person name="Schmutz J."/>
            <person name="Leebens-Mack J.H."/>
            <person name="Li F.W."/>
            <person name="Wang L."/>
        </authorList>
    </citation>
    <scope>NUCLEOTIDE SEQUENCE [LARGE SCALE GENOMIC DNA]</scope>
    <source>
        <strain evidence="2">cv. PW_Plant_1</strain>
    </source>
</reference>
<sequence length="529" mass="59054">MASERWLWRRRIASNSSSFFHFFARLPPPSILLLCTSLLLLFLPSLLLLLLSYHPPTALLASPHCRQCSSYHHHHPWMHPASLTLLPQHQKFMWYAPHSGFSNQIGELRNALRIAALLNRTLILPPVTDHHALKLGSCPKFRVIHPSQLRYMAWTHISHLIANSRYISIADIINITSVTPGLVRTIDFRVFALLWCGADIKSACAGPVCSHLAETVSVWGSLDQCGTLFTQTATHQQCCIGAVDDSCATTVWTFGEIKTTGSSGKTSAKLVQMDSIHLEKKAQKPKVRKEVFETLGPHSEVDKATVLAFGSLFSAKYRGSETHIDISLPSGNKAVDAVLEATQFLPFSDVILEAGELFSVQRMRQPYFCAQLRLLDGQFKNHWDKTFLGLKAKLEKVRIDHLKTKEKLAIFVMTDLPRVEWSGTYLGELAASDEFQLHILELEDELVLKVAKDTLIREHGLKSGFLPKGFVGIGKAMKWNITDLTDVRLCVEEVICACATLGFQGTSGSTITDNINELRASKTCSLQRM</sequence>
<proteinExistence type="predicted"/>
<organism evidence="1 2">
    <name type="scientific">Diphasiastrum complanatum</name>
    <name type="common">Issler's clubmoss</name>
    <name type="synonym">Lycopodium complanatum</name>
    <dbReference type="NCBI Taxonomy" id="34168"/>
    <lineage>
        <taxon>Eukaryota</taxon>
        <taxon>Viridiplantae</taxon>
        <taxon>Streptophyta</taxon>
        <taxon>Embryophyta</taxon>
        <taxon>Tracheophyta</taxon>
        <taxon>Lycopodiopsida</taxon>
        <taxon>Lycopodiales</taxon>
        <taxon>Lycopodiaceae</taxon>
        <taxon>Lycopodioideae</taxon>
        <taxon>Diphasiastrum</taxon>
    </lineage>
</organism>
<dbReference type="EMBL" id="CM055100">
    <property type="protein sequence ID" value="KAJ7545401.1"/>
    <property type="molecule type" value="Genomic_DNA"/>
</dbReference>
<name>A0ACC2CTP7_DIPCM</name>
<evidence type="ECO:0000313" key="2">
    <source>
        <dbReference type="Proteomes" id="UP001162992"/>
    </source>
</evidence>
<evidence type="ECO:0000313" key="1">
    <source>
        <dbReference type="EMBL" id="KAJ7545401.1"/>
    </source>
</evidence>
<comment type="caution">
    <text evidence="1">The sequence shown here is derived from an EMBL/GenBank/DDBJ whole genome shotgun (WGS) entry which is preliminary data.</text>
</comment>
<protein>
    <submittedName>
        <fullName evidence="1">Uncharacterized protein</fullName>
    </submittedName>
</protein>
<keyword evidence="2" id="KW-1185">Reference proteome</keyword>